<gene>
    <name evidence="1" type="ORF">FOZ74_15270</name>
</gene>
<name>A0A5B8RXM8_9BURK</name>
<reference evidence="1 2" key="1">
    <citation type="submission" date="2019-07" db="EMBL/GenBank/DDBJ databases">
        <title>Complete genome sequence of Comamonas sp. NLF 7-7 isolated from livestock.</title>
        <authorList>
            <person name="Kim D.H."/>
            <person name="Kim J.G."/>
        </authorList>
    </citation>
    <scope>NUCLEOTIDE SEQUENCE [LARGE SCALE GENOMIC DNA]</scope>
    <source>
        <strain evidence="1 2">NLF 7-7</strain>
    </source>
</reference>
<proteinExistence type="predicted"/>
<dbReference type="AlphaFoldDB" id="A0A5B8RXM8"/>
<dbReference type="KEGG" id="cof:FOZ74_15270"/>
<evidence type="ECO:0008006" key="3">
    <source>
        <dbReference type="Google" id="ProtNLM"/>
    </source>
</evidence>
<accession>A0A5B8RXM8</accession>
<dbReference type="OrthoDB" id="8914092at2"/>
<protein>
    <recommendedName>
        <fullName evidence="3">Collagen-like protein</fullName>
    </recommendedName>
</protein>
<organism evidence="1 2">
    <name type="scientific">Comamonas flocculans</name>
    <dbReference type="NCBI Taxonomy" id="2597701"/>
    <lineage>
        <taxon>Bacteria</taxon>
        <taxon>Pseudomonadati</taxon>
        <taxon>Pseudomonadota</taxon>
        <taxon>Betaproteobacteria</taxon>
        <taxon>Burkholderiales</taxon>
        <taxon>Comamonadaceae</taxon>
        <taxon>Comamonas</taxon>
    </lineage>
</organism>
<evidence type="ECO:0000313" key="2">
    <source>
        <dbReference type="Proteomes" id="UP000321199"/>
    </source>
</evidence>
<evidence type="ECO:0000313" key="1">
    <source>
        <dbReference type="EMBL" id="QEA14281.1"/>
    </source>
</evidence>
<sequence>MSGVVASCAAIARVQPFTLTLSSYYFAPNIRNLAIAAGWNASAPLIVSITATTGGAINVPSAASASFPGGLTLQIAAGARVLGAQVGPGSSRGGTAIKVAQAITIDNLGSIIGGGGPGGYGGNATAGGQTASGGAGGSGAGVSAGGYASWTSGTAGQTKTDTGFPPAWEIKGGTGGRGGVEGAQGEAGSSGVIISGTGTAYPGNAGMPAGYAVEGNSYITWINTGTRAGGVV</sequence>
<dbReference type="RefSeq" id="WP_146913902.1">
    <property type="nucleotide sequence ID" value="NZ_CP042344.1"/>
</dbReference>
<dbReference type="Proteomes" id="UP000321199">
    <property type="component" value="Chromosome"/>
</dbReference>
<keyword evidence="2" id="KW-1185">Reference proteome</keyword>
<dbReference type="EMBL" id="CP042344">
    <property type="protein sequence ID" value="QEA14281.1"/>
    <property type="molecule type" value="Genomic_DNA"/>
</dbReference>